<dbReference type="Proteomes" id="UP000299102">
    <property type="component" value="Unassembled WGS sequence"/>
</dbReference>
<comment type="caution">
    <text evidence="3">The sequence shown here is derived from an EMBL/GenBank/DDBJ whole genome shotgun (WGS) entry which is preliminary data.</text>
</comment>
<evidence type="ECO:0000256" key="2">
    <source>
        <dbReference type="SAM" id="Phobius"/>
    </source>
</evidence>
<keyword evidence="2" id="KW-0472">Membrane</keyword>
<protein>
    <submittedName>
        <fullName evidence="3">Uncharacterized protein</fullName>
    </submittedName>
</protein>
<reference evidence="3 4" key="1">
    <citation type="journal article" date="2019" name="Commun. Biol.">
        <title>The bagworm genome reveals a unique fibroin gene that provides high tensile strength.</title>
        <authorList>
            <person name="Kono N."/>
            <person name="Nakamura H."/>
            <person name="Ohtoshi R."/>
            <person name="Tomita M."/>
            <person name="Numata K."/>
            <person name="Arakawa K."/>
        </authorList>
    </citation>
    <scope>NUCLEOTIDE SEQUENCE [LARGE SCALE GENOMIC DNA]</scope>
</reference>
<dbReference type="AlphaFoldDB" id="A0A4C1XJ45"/>
<organism evidence="3 4">
    <name type="scientific">Eumeta variegata</name>
    <name type="common">Bagworm moth</name>
    <name type="synonym">Eumeta japonica</name>
    <dbReference type="NCBI Taxonomy" id="151549"/>
    <lineage>
        <taxon>Eukaryota</taxon>
        <taxon>Metazoa</taxon>
        <taxon>Ecdysozoa</taxon>
        <taxon>Arthropoda</taxon>
        <taxon>Hexapoda</taxon>
        <taxon>Insecta</taxon>
        <taxon>Pterygota</taxon>
        <taxon>Neoptera</taxon>
        <taxon>Endopterygota</taxon>
        <taxon>Lepidoptera</taxon>
        <taxon>Glossata</taxon>
        <taxon>Ditrysia</taxon>
        <taxon>Tineoidea</taxon>
        <taxon>Psychidae</taxon>
        <taxon>Oiketicinae</taxon>
        <taxon>Eumeta</taxon>
    </lineage>
</organism>
<evidence type="ECO:0000313" key="4">
    <source>
        <dbReference type="Proteomes" id="UP000299102"/>
    </source>
</evidence>
<dbReference type="EMBL" id="BGZK01000869">
    <property type="protein sequence ID" value="GBP63448.1"/>
    <property type="molecule type" value="Genomic_DNA"/>
</dbReference>
<accession>A0A4C1XJ45</accession>
<gene>
    <name evidence="3" type="ORF">EVAR_35338_1</name>
</gene>
<feature type="region of interest" description="Disordered" evidence="1">
    <location>
        <begin position="1"/>
        <end position="22"/>
    </location>
</feature>
<name>A0A4C1XJ45_EUMVA</name>
<keyword evidence="2" id="KW-0812">Transmembrane</keyword>
<sequence>MRARKDMSTVAHGHLRPQRNNSALLTSGSKRALLCPARLGSATRNDDLIIAGSRLGEAQRGNARVKDAPITQRTPCVVLVQKKLFRCAGAAAASDQSSPLFITAERYPVFARTESLIKRKFLRPKLLVARCGARAMPRAGRGACAAGRGRGLNGSVTSLISTDRAVNCDLDSDSTATLTPPSAPPSVPILVSVYIPILILVFNVDSRCISGLSPDPDLRIETPRRNSCRLPARGHAPPPVTRRPPAFRAYRRKPAIARPSVEVTFKIRRDAARRRGRVRRSSNDSLEKVALKFHRLRGKVHDLTRRGAGCGARGAGTGAPIIAPMLLLIIITGVCLQVLPLG</sequence>
<keyword evidence="2" id="KW-1133">Transmembrane helix</keyword>
<keyword evidence="4" id="KW-1185">Reference proteome</keyword>
<feature type="transmembrane region" description="Helical" evidence="2">
    <location>
        <begin position="321"/>
        <end position="339"/>
    </location>
</feature>
<evidence type="ECO:0000313" key="3">
    <source>
        <dbReference type="EMBL" id="GBP63448.1"/>
    </source>
</evidence>
<evidence type="ECO:0000256" key="1">
    <source>
        <dbReference type="SAM" id="MobiDB-lite"/>
    </source>
</evidence>
<proteinExistence type="predicted"/>